<accession>A0A9P8CWW4</accession>
<reference evidence="1" key="1">
    <citation type="journal article" date="2021" name="IMA Fungus">
        <title>Genomic characterization of three marine fungi, including Emericellopsis atlantica sp. nov. with signatures of a generalist lifestyle and marine biomass degradation.</title>
        <authorList>
            <person name="Hagestad O.C."/>
            <person name="Hou L."/>
            <person name="Andersen J.H."/>
            <person name="Hansen E.H."/>
            <person name="Altermark B."/>
            <person name="Li C."/>
            <person name="Kuhnert E."/>
            <person name="Cox R.J."/>
            <person name="Crous P.W."/>
            <person name="Spatafora J.W."/>
            <person name="Lail K."/>
            <person name="Amirebrahimi M."/>
            <person name="Lipzen A."/>
            <person name="Pangilinan J."/>
            <person name="Andreopoulos W."/>
            <person name="Hayes R.D."/>
            <person name="Ng V."/>
            <person name="Grigoriev I.V."/>
            <person name="Jackson S.A."/>
            <person name="Sutton T.D.S."/>
            <person name="Dobson A.D.W."/>
            <person name="Rama T."/>
        </authorList>
    </citation>
    <scope>NUCLEOTIDE SEQUENCE</scope>
    <source>
        <strain evidence="1">TS7</strain>
    </source>
</reference>
<evidence type="ECO:0000313" key="2">
    <source>
        <dbReference type="Proteomes" id="UP000887229"/>
    </source>
</evidence>
<keyword evidence="2" id="KW-1185">Reference proteome</keyword>
<name>A0A9P8CWW4_9HYPO</name>
<dbReference type="RefSeq" id="XP_046122675.1">
    <property type="nucleotide sequence ID" value="XM_046265503.1"/>
</dbReference>
<evidence type="ECO:0008006" key="3">
    <source>
        <dbReference type="Google" id="ProtNLM"/>
    </source>
</evidence>
<evidence type="ECO:0000313" key="1">
    <source>
        <dbReference type="EMBL" id="KAG9258751.1"/>
    </source>
</evidence>
<dbReference type="EMBL" id="MU251243">
    <property type="protein sequence ID" value="KAG9258751.1"/>
    <property type="molecule type" value="Genomic_DNA"/>
</dbReference>
<dbReference type="GeneID" id="70296406"/>
<dbReference type="OrthoDB" id="5120976at2759"/>
<proteinExistence type="predicted"/>
<dbReference type="AlphaFoldDB" id="A0A9P8CWW4"/>
<protein>
    <recommendedName>
        <fullName evidence="3">Arrestin-like N-terminal domain-containing protein</fullName>
    </recommendedName>
</protein>
<organism evidence="1 2">
    <name type="scientific">Emericellopsis atlantica</name>
    <dbReference type="NCBI Taxonomy" id="2614577"/>
    <lineage>
        <taxon>Eukaryota</taxon>
        <taxon>Fungi</taxon>
        <taxon>Dikarya</taxon>
        <taxon>Ascomycota</taxon>
        <taxon>Pezizomycotina</taxon>
        <taxon>Sordariomycetes</taxon>
        <taxon>Hypocreomycetidae</taxon>
        <taxon>Hypocreales</taxon>
        <taxon>Bionectriaceae</taxon>
        <taxon>Emericellopsis</taxon>
    </lineage>
</organism>
<comment type="caution">
    <text evidence="1">The sequence shown here is derived from an EMBL/GenBank/DDBJ whole genome shotgun (WGS) entry which is preliminary data.</text>
</comment>
<gene>
    <name evidence="1" type="ORF">F5Z01DRAFT_679218</name>
</gene>
<sequence>MAGDTRSWTTSSSHGPIHSSLTFTVDSGTLYSFDTTSECRLRPGDTLHGTYRITTELAMGGRWVEFLHLRHRLQLDDDYALEDGRRVYTASFVLVVPAGIDRTNDRAQDECKPLPPSFHIQRSTFRTWSPTIPPNVFISYSLRASVAHAMKSAEIVYPVTCLPYIEAQPPIETNCFPDDYVLSASQTAWRWLLGQTLGRITFEAREPPPLLYNSSEHLSTTHFSTRTYYSGTKLTGNPSRAFVQESSRTQLHMDTIQLDVHSFSSLQWSPRDVRRGSSMVGAAAATTDKEESPPWYAAVHVPIKPPLKLLPSFCSDYVASSYAIIAKVSISGVHAKPSYLMFPLQVAYPSSAQKDSGHQAADSRGLAPPVFSSSPEDNVCCTAVDADVQCENPRIVPPYVDVSLSAARSPRRGP</sequence>
<dbReference type="Proteomes" id="UP000887229">
    <property type="component" value="Unassembled WGS sequence"/>
</dbReference>